<evidence type="ECO:0000313" key="1">
    <source>
        <dbReference type="EMBL" id="GAG58735.1"/>
    </source>
</evidence>
<feature type="non-terminal residue" evidence="1">
    <location>
        <position position="48"/>
    </location>
</feature>
<reference evidence="1" key="1">
    <citation type="journal article" date="2014" name="Front. Microbiol.">
        <title>High frequency of phylogenetically diverse reductive dehalogenase-homologous genes in deep subseafloor sedimentary metagenomes.</title>
        <authorList>
            <person name="Kawai M."/>
            <person name="Futagami T."/>
            <person name="Toyoda A."/>
            <person name="Takaki Y."/>
            <person name="Nishi S."/>
            <person name="Hori S."/>
            <person name="Arai W."/>
            <person name="Tsubouchi T."/>
            <person name="Morono Y."/>
            <person name="Uchiyama I."/>
            <person name="Ito T."/>
            <person name="Fujiyama A."/>
            <person name="Inagaki F."/>
            <person name="Takami H."/>
        </authorList>
    </citation>
    <scope>NUCLEOTIDE SEQUENCE</scope>
    <source>
        <strain evidence="1">Expedition CK06-06</strain>
    </source>
</reference>
<dbReference type="AlphaFoldDB" id="X0YR84"/>
<name>X0YR84_9ZZZZ</name>
<accession>X0YR84</accession>
<gene>
    <name evidence="1" type="ORF">S01H4_09754</name>
</gene>
<sequence>MNKISLINNIIEDMEYIKLLLIEGHDYTPPLNTYYLVLKRLEELKDLC</sequence>
<dbReference type="EMBL" id="BART01003590">
    <property type="protein sequence ID" value="GAG58735.1"/>
    <property type="molecule type" value="Genomic_DNA"/>
</dbReference>
<comment type="caution">
    <text evidence="1">The sequence shown here is derived from an EMBL/GenBank/DDBJ whole genome shotgun (WGS) entry which is preliminary data.</text>
</comment>
<organism evidence="1">
    <name type="scientific">marine sediment metagenome</name>
    <dbReference type="NCBI Taxonomy" id="412755"/>
    <lineage>
        <taxon>unclassified sequences</taxon>
        <taxon>metagenomes</taxon>
        <taxon>ecological metagenomes</taxon>
    </lineage>
</organism>
<protein>
    <submittedName>
        <fullName evidence="1">Uncharacterized protein</fullName>
    </submittedName>
</protein>
<proteinExistence type="predicted"/>